<proteinExistence type="predicted"/>
<feature type="domain" description="Peptidoglycan binding-like" evidence="1">
    <location>
        <begin position="346"/>
        <end position="405"/>
    </location>
</feature>
<organism evidence="2 3">
    <name type="scientific">Anaerocolumna sedimenticola</name>
    <dbReference type="NCBI Taxonomy" id="2696063"/>
    <lineage>
        <taxon>Bacteria</taxon>
        <taxon>Bacillati</taxon>
        <taxon>Bacillota</taxon>
        <taxon>Clostridia</taxon>
        <taxon>Lachnospirales</taxon>
        <taxon>Lachnospiraceae</taxon>
        <taxon>Anaerocolumna</taxon>
    </lineage>
</organism>
<dbReference type="InterPro" id="IPR002477">
    <property type="entry name" value="Peptidoglycan-bd-like"/>
</dbReference>
<dbReference type="EMBL" id="CP048000">
    <property type="protein sequence ID" value="QHQ63553.1"/>
    <property type="molecule type" value="Genomic_DNA"/>
</dbReference>
<gene>
    <name evidence="2" type="ORF">Ana3638_24510</name>
</gene>
<evidence type="ECO:0000313" key="3">
    <source>
        <dbReference type="Proteomes" id="UP000464314"/>
    </source>
</evidence>
<evidence type="ECO:0000313" key="2">
    <source>
        <dbReference type="EMBL" id="QHQ63553.1"/>
    </source>
</evidence>
<dbReference type="InterPro" id="IPR036366">
    <property type="entry name" value="PGBDSf"/>
</dbReference>
<dbReference type="Pfam" id="PF01471">
    <property type="entry name" value="PG_binding_1"/>
    <property type="match status" value="1"/>
</dbReference>
<dbReference type="Proteomes" id="UP000464314">
    <property type="component" value="Chromosome"/>
</dbReference>
<dbReference type="KEGG" id="anr:Ana3638_24510"/>
<protein>
    <submittedName>
        <fullName evidence="2">Peptidoglycan-binding protein</fullName>
    </submittedName>
</protein>
<sequence length="421" mass="48355">MYINNRINSTQEGRNYYGILQIQVVCELGSRPVENAEIQIFHKYDPNTVVDTLITDNSGKTIEIELPAPPIEYSMEPTNYQPYSEYRLVISAPGLQTIIIDSAQILPFVKTIQPVSMPRREDDTNISNTITIGPNYLFGNYPPKVYEDEVKTEIEEQVDKSVVIPEFIIVHDGLPSDLTATNYKIEYREYIKSVASSQIYATWPQETIYANILTRLSFSLNRIYTDWYHRLGYDFDITSSTAFDQIWFYGRNIDSNISLAVDYMFNYFLSLPDVRQPILTQACTGELITCQNMISLWGSKFLGDQDYKAIDILHTYYNETMYINYTNNITGIQAWPNVELSEGSRSDAVKLMQQYLLIISHVYSEIPIIEADGIFGPETKSAVMAFQKLFELPVTGTINAVTWYKIAQIYQRLTQASEFCK</sequence>
<keyword evidence="3" id="KW-1185">Reference proteome</keyword>
<dbReference type="RefSeq" id="WP_161840364.1">
    <property type="nucleotide sequence ID" value="NZ_CP048000.1"/>
</dbReference>
<dbReference type="AlphaFoldDB" id="A0A6P1TSU3"/>
<evidence type="ECO:0000259" key="1">
    <source>
        <dbReference type="Pfam" id="PF01471"/>
    </source>
</evidence>
<accession>A0A6P1TSU3</accession>
<dbReference type="InterPro" id="IPR036365">
    <property type="entry name" value="PGBD-like_sf"/>
</dbReference>
<name>A0A6P1TSU3_9FIRM</name>
<reference evidence="2 3" key="1">
    <citation type="submission" date="2020-01" db="EMBL/GenBank/DDBJ databases">
        <title>Genome analysis of Anaerocolumna sp. CBA3638.</title>
        <authorList>
            <person name="Kim J."/>
            <person name="Roh S.W."/>
        </authorList>
    </citation>
    <scope>NUCLEOTIDE SEQUENCE [LARGE SCALE GENOMIC DNA]</scope>
    <source>
        <strain evidence="2 3">CBA3638</strain>
    </source>
</reference>
<dbReference type="SUPFAM" id="SSF47090">
    <property type="entry name" value="PGBD-like"/>
    <property type="match status" value="1"/>
</dbReference>
<dbReference type="Gene3D" id="1.10.101.10">
    <property type="entry name" value="PGBD-like superfamily/PGBD"/>
    <property type="match status" value="1"/>
</dbReference>